<evidence type="ECO:0000256" key="8">
    <source>
        <dbReference type="ARBA" id="ARBA00037889"/>
    </source>
</evidence>
<protein>
    <recommendedName>
        <fullName evidence="10">Aromatic-L-amino-acid decarboxylase</fullName>
        <ecNumber evidence="9">4.1.1.28</ecNumber>
    </recommendedName>
    <alternativeName>
        <fullName evidence="11">DOPA decarboxylase</fullName>
    </alternativeName>
</protein>
<keyword evidence="4" id="KW-0210">Decarboxylase</keyword>
<reference evidence="13" key="2">
    <citation type="submission" date="2025-09" db="UniProtKB">
        <authorList>
            <consortium name="Ensembl"/>
        </authorList>
    </citation>
    <scope>IDENTIFICATION</scope>
</reference>
<evidence type="ECO:0000256" key="6">
    <source>
        <dbReference type="ARBA" id="ARBA00023239"/>
    </source>
</evidence>
<accession>A0A3B5MKM1</accession>
<evidence type="ECO:0000256" key="12">
    <source>
        <dbReference type="RuleBase" id="RU000382"/>
    </source>
</evidence>
<dbReference type="InterPro" id="IPR015424">
    <property type="entry name" value="PyrdxlP-dep_Trfase"/>
</dbReference>
<keyword evidence="6 12" id="KW-0456">Lyase</keyword>
<evidence type="ECO:0000256" key="5">
    <source>
        <dbReference type="ARBA" id="ARBA00022898"/>
    </source>
</evidence>
<evidence type="ECO:0000256" key="10">
    <source>
        <dbReference type="ARBA" id="ARBA00040968"/>
    </source>
</evidence>
<evidence type="ECO:0000256" key="3">
    <source>
        <dbReference type="ARBA" id="ARBA00022584"/>
    </source>
</evidence>
<keyword evidence="5 12" id="KW-0663">Pyridoxal phosphate</keyword>
<keyword evidence="3" id="KW-0127">Catecholamine biosynthesis</keyword>
<comment type="similarity">
    <text evidence="12">Belongs to the group II decarboxylase family.</text>
</comment>
<dbReference type="GO" id="GO:0019752">
    <property type="term" value="P:carboxylic acid metabolic process"/>
    <property type="evidence" value="ECO:0007669"/>
    <property type="project" value="InterPro"/>
</dbReference>
<dbReference type="GO" id="GO:0030170">
    <property type="term" value="F:pyridoxal phosphate binding"/>
    <property type="evidence" value="ECO:0007669"/>
    <property type="project" value="InterPro"/>
</dbReference>
<evidence type="ECO:0000256" key="9">
    <source>
        <dbReference type="ARBA" id="ARBA00038886"/>
    </source>
</evidence>
<dbReference type="InterPro" id="IPR010977">
    <property type="entry name" value="Aromatic_deC"/>
</dbReference>
<evidence type="ECO:0000256" key="1">
    <source>
        <dbReference type="ARBA" id="ARBA00001933"/>
    </source>
</evidence>
<comment type="pathway">
    <text evidence="8">Catecholamine biosynthesis; dopamine biosynthesis; dopamine from L-tyrosine: step 2/2.</text>
</comment>
<keyword evidence="14" id="KW-1185">Reference proteome</keyword>
<evidence type="ECO:0000256" key="11">
    <source>
        <dbReference type="ARBA" id="ARBA00041275"/>
    </source>
</evidence>
<evidence type="ECO:0000313" key="14">
    <source>
        <dbReference type="Proteomes" id="UP000261380"/>
    </source>
</evidence>
<dbReference type="SUPFAM" id="SSF53383">
    <property type="entry name" value="PLP-dependent transferases"/>
    <property type="match status" value="1"/>
</dbReference>
<evidence type="ECO:0000256" key="2">
    <source>
        <dbReference type="ARBA" id="ARBA00011738"/>
    </source>
</evidence>
<sequence>MDAAEFRRRGKEMVDYVADYLENIEQRPVYPDLEPGYLRSLIPTEAPLEPESYEEIMHDVERVIMPGAASPACTELETVMLDWLGKMLHLPESFIAGTHGHGGGVIQGTASEATLMSLLAARCKTIRQILVTDSKKSESEILSKLVAYTSDQAHSSVERAALIGAVMMRKVPTDEHYAVREEMLRKMVEEDKAAGLIPFYFCATLGTTPSCAFDHIMELGPLCKSASCSQLQSLRLLMAGSSDGSI</sequence>
<dbReference type="Ensembl" id="ENSXCOT00000021950.1">
    <property type="protein sequence ID" value="ENSXCOP00000021686.1"/>
    <property type="gene ID" value="ENSXCOG00000016212.1"/>
</dbReference>
<dbReference type="InterPro" id="IPR002129">
    <property type="entry name" value="PyrdxlP-dep_de-COase"/>
</dbReference>
<dbReference type="PANTHER" id="PTHR11999:SF167">
    <property type="entry name" value="AROMATIC-L-AMINO-ACID DECARBOXYLASE"/>
    <property type="match status" value="1"/>
</dbReference>
<dbReference type="Gene3D" id="3.40.640.10">
    <property type="entry name" value="Type I PLP-dependent aspartate aminotransferase-like (Major domain)"/>
    <property type="match status" value="1"/>
</dbReference>
<dbReference type="GO" id="GO:0042427">
    <property type="term" value="P:serotonin biosynthetic process"/>
    <property type="evidence" value="ECO:0007669"/>
    <property type="project" value="TreeGrafter"/>
</dbReference>
<comment type="subunit">
    <text evidence="2">Homodimer.</text>
</comment>
<comment type="cofactor">
    <cofactor evidence="1 12">
        <name>pyridoxal 5'-phosphate</name>
        <dbReference type="ChEBI" id="CHEBI:597326"/>
    </cofactor>
</comment>
<dbReference type="GO" id="GO:0004058">
    <property type="term" value="F:aromatic-L-amino-acid decarboxylase activity"/>
    <property type="evidence" value="ECO:0007669"/>
    <property type="project" value="UniProtKB-EC"/>
</dbReference>
<name>A0A3B5MKM1_9TELE</name>
<reference evidence="13" key="1">
    <citation type="submission" date="2025-08" db="UniProtKB">
        <authorList>
            <consortium name="Ensembl"/>
        </authorList>
    </citation>
    <scope>IDENTIFICATION</scope>
</reference>
<dbReference type="PRINTS" id="PR00800">
    <property type="entry name" value="YHDCRBOXLASE"/>
</dbReference>
<comment type="function">
    <text evidence="7">Catalyzes the decarboxylation of L-3,4-dihydroxyphenylalanine (DOPA) to dopamine and L-5-hydroxytryptophan to serotonin.</text>
</comment>
<dbReference type="GO" id="GO:0006520">
    <property type="term" value="P:amino acid metabolic process"/>
    <property type="evidence" value="ECO:0007669"/>
    <property type="project" value="InterPro"/>
</dbReference>
<dbReference type="Proteomes" id="UP000261380">
    <property type="component" value="Unplaced"/>
</dbReference>
<dbReference type="EC" id="4.1.1.28" evidence="9"/>
<dbReference type="InterPro" id="IPR015421">
    <property type="entry name" value="PyrdxlP-dep_Trfase_major"/>
</dbReference>
<dbReference type="GeneTree" id="ENSGT00940000156004"/>
<dbReference type="GO" id="GO:0007420">
    <property type="term" value="P:brain development"/>
    <property type="evidence" value="ECO:0007669"/>
    <property type="project" value="Ensembl"/>
</dbReference>
<dbReference type="Pfam" id="PF00282">
    <property type="entry name" value="Pyridoxal_deC"/>
    <property type="match status" value="1"/>
</dbReference>
<evidence type="ECO:0000256" key="7">
    <source>
        <dbReference type="ARBA" id="ARBA00037256"/>
    </source>
</evidence>
<dbReference type="PANTHER" id="PTHR11999">
    <property type="entry name" value="GROUP II PYRIDOXAL-5-PHOSPHATE DECARBOXYLASE"/>
    <property type="match status" value="1"/>
</dbReference>
<dbReference type="GO" id="GO:0005737">
    <property type="term" value="C:cytoplasm"/>
    <property type="evidence" value="ECO:0007669"/>
    <property type="project" value="TreeGrafter"/>
</dbReference>
<evidence type="ECO:0000313" key="13">
    <source>
        <dbReference type="Ensembl" id="ENSXCOP00000021686.1"/>
    </source>
</evidence>
<evidence type="ECO:0000256" key="4">
    <source>
        <dbReference type="ARBA" id="ARBA00022793"/>
    </source>
</evidence>
<dbReference type="GO" id="GO:0042423">
    <property type="term" value="P:catecholamine biosynthetic process"/>
    <property type="evidence" value="ECO:0007669"/>
    <property type="project" value="UniProtKB-KW"/>
</dbReference>
<organism evidence="13 14">
    <name type="scientific">Xiphophorus couchianus</name>
    <name type="common">Monterrey platyfish</name>
    <dbReference type="NCBI Taxonomy" id="32473"/>
    <lineage>
        <taxon>Eukaryota</taxon>
        <taxon>Metazoa</taxon>
        <taxon>Chordata</taxon>
        <taxon>Craniata</taxon>
        <taxon>Vertebrata</taxon>
        <taxon>Euteleostomi</taxon>
        <taxon>Actinopterygii</taxon>
        <taxon>Neopterygii</taxon>
        <taxon>Teleostei</taxon>
        <taxon>Neoteleostei</taxon>
        <taxon>Acanthomorphata</taxon>
        <taxon>Ovalentaria</taxon>
        <taxon>Atherinomorphae</taxon>
        <taxon>Cyprinodontiformes</taxon>
        <taxon>Poeciliidae</taxon>
        <taxon>Poeciliinae</taxon>
        <taxon>Xiphophorus</taxon>
    </lineage>
</organism>
<proteinExistence type="inferred from homology"/>
<dbReference type="AlphaFoldDB" id="A0A3B5MKM1"/>
<dbReference type="STRING" id="32473.ENSXCOP00000021686"/>